<organism evidence="1 2">
    <name type="scientific">Flemingia macrophylla</name>
    <dbReference type="NCBI Taxonomy" id="520843"/>
    <lineage>
        <taxon>Eukaryota</taxon>
        <taxon>Viridiplantae</taxon>
        <taxon>Streptophyta</taxon>
        <taxon>Embryophyta</taxon>
        <taxon>Tracheophyta</taxon>
        <taxon>Spermatophyta</taxon>
        <taxon>Magnoliopsida</taxon>
        <taxon>eudicotyledons</taxon>
        <taxon>Gunneridae</taxon>
        <taxon>Pentapetalae</taxon>
        <taxon>rosids</taxon>
        <taxon>fabids</taxon>
        <taxon>Fabales</taxon>
        <taxon>Fabaceae</taxon>
        <taxon>Papilionoideae</taxon>
        <taxon>50 kb inversion clade</taxon>
        <taxon>NPAAA clade</taxon>
        <taxon>indigoferoid/millettioid clade</taxon>
        <taxon>Phaseoleae</taxon>
        <taxon>Flemingia</taxon>
    </lineage>
</organism>
<proteinExistence type="predicted"/>
<reference evidence="1 2" key="1">
    <citation type="submission" date="2024-08" db="EMBL/GenBank/DDBJ databases">
        <title>Insights into the chromosomal genome structure of Flemingia macrophylla.</title>
        <authorList>
            <person name="Ding Y."/>
            <person name="Zhao Y."/>
            <person name="Bi W."/>
            <person name="Wu M."/>
            <person name="Zhao G."/>
            <person name="Gong Y."/>
            <person name="Li W."/>
            <person name="Zhang P."/>
        </authorList>
    </citation>
    <scope>NUCLEOTIDE SEQUENCE [LARGE SCALE GENOMIC DNA]</scope>
    <source>
        <strain evidence="1">DYQJB</strain>
        <tissue evidence="1">Leaf</tissue>
    </source>
</reference>
<sequence>MSLVDITMDTTSSFLNIHINLLESGDPSHALVSPFLEGLGGASTEHSPSWRGHDKYSLARRGVDKTLTVLERA</sequence>
<dbReference type="AlphaFoldDB" id="A0ABD1MP13"/>
<dbReference type="EMBL" id="JBGMDY010000004">
    <property type="protein sequence ID" value="KAL2337534.1"/>
    <property type="molecule type" value="Genomic_DNA"/>
</dbReference>
<evidence type="ECO:0000313" key="1">
    <source>
        <dbReference type="EMBL" id="KAL2337534.1"/>
    </source>
</evidence>
<dbReference type="Proteomes" id="UP001603857">
    <property type="component" value="Unassembled WGS sequence"/>
</dbReference>
<name>A0ABD1MP13_9FABA</name>
<evidence type="ECO:0000313" key="2">
    <source>
        <dbReference type="Proteomes" id="UP001603857"/>
    </source>
</evidence>
<protein>
    <submittedName>
        <fullName evidence="1">Uncharacterized protein</fullName>
    </submittedName>
</protein>
<accession>A0ABD1MP13</accession>
<gene>
    <name evidence="1" type="ORF">Fmac_011980</name>
</gene>
<comment type="caution">
    <text evidence="1">The sequence shown here is derived from an EMBL/GenBank/DDBJ whole genome shotgun (WGS) entry which is preliminary data.</text>
</comment>
<keyword evidence="2" id="KW-1185">Reference proteome</keyword>